<feature type="transmembrane region" description="Helical" evidence="7">
    <location>
        <begin position="551"/>
        <end position="575"/>
    </location>
</feature>
<dbReference type="Proteomes" id="UP000070054">
    <property type="component" value="Unassembled WGS sequence"/>
</dbReference>
<feature type="transmembrane region" description="Helical" evidence="7">
    <location>
        <begin position="492"/>
        <end position="511"/>
    </location>
</feature>
<accession>A0A135SP78</accession>
<dbReference type="PANTHER" id="PTHR23501">
    <property type="entry name" value="MAJOR FACILITATOR SUPERFAMILY"/>
    <property type="match status" value="1"/>
</dbReference>
<dbReference type="InterPro" id="IPR005829">
    <property type="entry name" value="Sugar_transporter_CS"/>
</dbReference>
<sequence>MAEPSTPESISRALLPRYSKASSGKDGYRPIRLRDLRPTQHLPDKPEISVEDDDRRGHKGMSASPTSPFYFRATSHQHIITRTHNHSYSFLALRLNYSIPDTQVQTKSTDMVDDGVVRVVRNPQTQQASREEAVRNDDCWDFENMGSHLQVTHIDGTVRNVDRDALGTTISSECGSIWLLMLAQSLGITAAFLGWVAPGNTSSIGFLLLGRLSDLYGRRHIIVGTSLLGVVGCLLGSFAVNAEMLIAANICNGMAAAAQLPLGVAVAELVPNKDRARTVAGTLVLPFLVAGLGSATIPSLLDDGSSVQWRWGYYTGAFLAFVSFLLYLGLYRPPSFKQLNVAGKTKLEMIKHLDFVGIFLYVSGCVLLPLGFCLGISSYPFVGKEVIGTLVGGLSALVLFVIDEAFSTAEQPLMPPKMFKNVQFASLVACATFSSIVFYALTVLWPFVIGKVFNKDSDTVAWSASLLPFGATLGIALTAVPSLRGERFRKQCMVASGVALALMAPLCTIWFDTRHGLIVLVGICASFALGHIVAIAITGVTLVWEPQDIGLASGVLGSICSLGCAFARALITLLLRKKLEEELTKSVTPVVLDAILPGPILRQLVTTIQEQATMNGKTNLTAFTSVSILSRFAITNAIQAGYSYSLRSIFLAIIPFSAILLIAACLVPNLDQFNTLKVARRLRGPNGNAPQNDEEAAEEPGLELSMLGRPVSAADVI</sequence>
<dbReference type="Gene3D" id="1.20.1250.20">
    <property type="entry name" value="MFS general substrate transporter like domains"/>
    <property type="match status" value="2"/>
</dbReference>
<dbReference type="InterPro" id="IPR036259">
    <property type="entry name" value="MFS_trans_sf"/>
</dbReference>
<gene>
    <name evidence="9" type="ORF">CNYM01_11327</name>
</gene>
<feature type="transmembrane region" description="Helical" evidence="7">
    <location>
        <begin position="460"/>
        <end position="480"/>
    </location>
</feature>
<dbReference type="PANTHER" id="PTHR23501:SF109">
    <property type="entry name" value="MAJOR FACILITATOR SUPERFAMILY (MFS) PROFILE DOMAIN-CONTAINING PROTEIN-RELATED"/>
    <property type="match status" value="1"/>
</dbReference>
<keyword evidence="4 7" id="KW-1133">Transmembrane helix</keyword>
<reference evidence="9 10" key="1">
    <citation type="submission" date="2014-02" db="EMBL/GenBank/DDBJ databases">
        <title>The genome sequence of Colletotrichum nymphaeae SA-01.</title>
        <authorList>
            <person name="Baroncelli R."/>
            <person name="Thon M.R."/>
        </authorList>
    </citation>
    <scope>NUCLEOTIDE SEQUENCE [LARGE SCALE GENOMIC DNA]</scope>
    <source>
        <strain evidence="9 10">SA-01</strain>
    </source>
</reference>
<feature type="transmembrane region" description="Helical" evidence="7">
    <location>
        <begin position="352"/>
        <end position="380"/>
    </location>
</feature>
<dbReference type="EMBL" id="JEMN01001425">
    <property type="protein sequence ID" value="KXH37723.1"/>
    <property type="molecule type" value="Genomic_DNA"/>
</dbReference>
<evidence type="ECO:0000256" key="6">
    <source>
        <dbReference type="SAM" id="MobiDB-lite"/>
    </source>
</evidence>
<feature type="compositionally biased region" description="Basic and acidic residues" evidence="6">
    <location>
        <begin position="26"/>
        <end position="56"/>
    </location>
</feature>
<keyword evidence="3 7" id="KW-0812">Transmembrane</keyword>
<dbReference type="PROSITE" id="PS00216">
    <property type="entry name" value="SUGAR_TRANSPORT_1"/>
    <property type="match status" value="1"/>
</dbReference>
<feature type="domain" description="Major facilitator superfamily (MFS) profile" evidence="8">
    <location>
        <begin position="148"/>
        <end position="672"/>
    </location>
</feature>
<dbReference type="Pfam" id="PF06609">
    <property type="entry name" value="TRI12"/>
    <property type="match status" value="1"/>
</dbReference>
<dbReference type="InterPro" id="IPR010573">
    <property type="entry name" value="MFS_Str1/Tri12-like"/>
</dbReference>
<dbReference type="InterPro" id="IPR020846">
    <property type="entry name" value="MFS_dom"/>
</dbReference>
<evidence type="ECO:0000259" key="8">
    <source>
        <dbReference type="PROSITE" id="PS50850"/>
    </source>
</evidence>
<feature type="transmembrane region" description="Helical" evidence="7">
    <location>
        <begin position="221"/>
        <end position="240"/>
    </location>
</feature>
<dbReference type="GO" id="GO:0022857">
    <property type="term" value="F:transmembrane transporter activity"/>
    <property type="evidence" value="ECO:0007669"/>
    <property type="project" value="InterPro"/>
</dbReference>
<evidence type="ECO:0000313" key="10">
    <source>
        <dbReference type="Proteomes" id="UP000070054"/>
    </source>
</evidence>
<comment type="caution">
    <text evidence="9">The sequence shown here is derived from an EMBL/GenBank/DDBJ whole genome shotgun (WGS) entry which is preliminary data.</text>
</comment>
<keyword evidence="2" id="KW-0813">Transport</keyword>
<proteinExistence type="predicted"/>
<evidence type="ECO:0000256" key="4">
    <source>
        <dbReference type="ARBA" id="ARBA00022989"/>
    </source>
</evidence>
<feature type="transmembrane region" description="Helical" evidence="7">
    <location>
        <begin position="386"/>
        <end position="403"/>
    </location>
</feature>
<evidence type="ECO:0000256" key="3">
    <source>
        <dbReference type="ARBA" id="ARBA00022692"/>
    </source>
</evidence>
<feature type="transmembrane region" description="Helical" evidence="7">
    <location>
        <begin position="279"/>
        <end position="301"/>
    </location>
</feature>
<keyword evidence="10" id="KW-1185">Reference proteome</keyword>
<evidence type="ECO:0000256" key="5">
    <source>
        <dbReference type="ARBA" id="ARBA00023136"/>
    </source>
</evidence>
<organism evidence="9 10">
    <name type="scientific">Colletotrichum nymphaeae SA-01</name>
    <dbReference type="NCBI Taxonomy" id="1460502"/>
    <lineage>
        <taxon>Eukaryota</taxon>
        <taxon>Fungi</taxon>
        <taxon>Dikarya</taxon>
        <taxon>Ascomycota</taxon>
        <taxon>Pezizomycotina</taxon>
        <taxon>Sordariomycetes</taxon>
        <taxon>Hypocreomycetidae</taxon>
        <taxon>Glomerellales</taxon>
        <taxon>Glomerellaceae</taxon>
        <taxon>Colletotrichum</taxon>
        <taxon>Colletotrichum acutatum species complex</taxon>
    </lineage>
</organism>
<dbReference type="GO" id="GO:0005886">
    <property type="term" value="C:plasma membrane"/>
    <property type="evidence" value="ECO:0007669"/>
    <property type="project" value="TreeGrafter"/>
</dbReference>
<feature type="transmembrane region" description="Helical" evidence="7">
    <location>
        <begin position="424"/>
        <end position="448"/>
    </location>
</feature>
<dbReference type="SUPFAM" id="SSF103473">
    <property type="entry name" value="MFS general substrate transporter"/>
    <property type="match status" value="1"/>
</dbReference>
<feature type="transmembrane region" description="Helical" evidence="7">
    <location>
        <begin position="246"/>
        <end position="267"/>
    </location>
</feature>
<dbReference type="AlphaFoldDB" id="A0A135SP78"/>
<evidence type="ECO:0000256" key="1">
    <source>
        <dbReference type="ARBA" id="ARBA00004141"/>
    </source>
</evidence>
<dbReference type="PROSITE" id="PS50850">
    <property type="entry name" value="MFS"/>
    <property type="match status" value="1"/>
</dbReference>
<feature type="region of interest" description="Disordered" evidence="6">
    <location>
        <begin position="1"/>
        <end position="68"/>
    </location>
</feature>
<evidence type="ECO:0000313" key="9">
    <source>
        <dbReference type="EMBL" id="KXH37723.1"/>
    </source>
</evidence>
<feature type="transmembrane region" description="Helical" evidence="7">
    <location>
        <begin position="313"/>
        <end position="331"/>
    </location>
</feature>
<comment type="subcellular location">
    <subcellularLocation>
        <location evidence="1">Membrane</location>
        <topology evidence="1">Multi-pass membrane protein</topology>
    </subcellularLocation>
</comment>
<evidence type="ECO:0000256" key="7">
    <source>
        <dbReference type="SAM" id="Phobius"/>
    </source>
</evidence>
<keyword evidence="5 7" id="KW-0472">Membrane</keyword>
<evidence type="ECO:0000256" key="2">
    <source>
        <dbReference type="ARBA" id="ARBA00022448"/>
    </source>
</evidence>
<feature type="transmembrane region" description="Helical" evidence="7">
    <location>
        <begin position="517"/>
        <end position="544"/>
    </location>
</feature>
<feature type="transmembrane region" description="Helical" evidence="7">
    <location>
        <begin position="649"/>
        <end position="670"/>
    </location>
</feature>
<feature type="transmembrane region" description="Helical" evidence="7">
    <location>
        <begin position="177"/>
        <end position="209"/>
    </location>
</feature>
<dbReference type="OrthoDB" id="4161376at2759"/>
<name>A0A135SP78_9PEZI</name>
<protein>
    <submittedName>
        <fullName evidence="9">Trichothecene efflux pump</fullName>
    </submittedName>
</protein>